<feature type="compositionally biased region" description="Pro residues" evidence="1">
    <location>
        <begin position="49"/>
        <end position="58"/>
    </location>
</feature>
<keyword evidence="3" id="KW-1185">Reference proteome</keyword>
<dbReference type="EMBL" id="JACHJI010000008">
    <property type="protein sequence ID" value="MBB4900757.1"/>
    <property type="molecule type" value="Genomic_DNA"/>
</dbReference>
<reference evidence="2 3" key="1">
    <citation type="submission" date="2020-08" db="EMBL/GenBank/DDBJ databases">
        <title>Genomic Encyclopedia of Type Strains, Phase III (KMG-III): the genomes of soil and plant-associated and newly described type strains.</title>
        <authorList>
            <person name="Whitman W."/>
        </authorList>
    </citation>
    <scope>NUCLEOTIDE SEQUENCE [LARGE SCALE GENOMIC DNA]</scope>
    <source>
        <strain evidence="2 3">CECT 3273</strain>
    </source>
</reference>
<feature type="region of interest" description="Disordered" evidence="1">
    <location>
        <begin position="33"/>
        <end position="58"/>
    </location>
</feature>
<evidence type="ECO:0000313" key="2">
    <source>
        <dbReference type="EMBL" id="MBB4900757.1"/>
    </source>
</evidence>
<evidence type="ECO:0000313" key="3">
    <source>
        <dbReference type="Proteomes" id="UP000579523"/>
    </source>
</evidence>
<dbReference type="Proteomes" id="UP000579523">
    <property type="component" value="Unassembled WGS sequence"/>
</dbReference>
<name>A0A7W7PT20_9ACTN</name>
<accession>A0A7W7PT20</accession>
<protein>
    <submittedName>
        <fullName evidence="2">Uncharacterized protein</fullName>
    </submittedName>
</protein>
<comment type="caution">
    <text evidence="2">The sequence shown here is derived from an EMBL/GenBank/DDBJ whole genome shotgun (WGS) entry which is preliminary data.</text>
</comment>
<evidence type="ECO:0000256" key="1">
    <source>
        <dbReference type="SAM" id="MobiDB-lite"/>
    </source>
</evidence>
<sequence>MATDGSPDALRFHQRRGLRIVGVAPGAVDAARRLEPSVPGTGDHGVPPHAGPTPEPVP</sequence>
<dbReference type="RefSeq" id="WP_184824606.1">
    <property type="nucleotide sequence ID" value="NZ_BMTI01000004.1"/>
</dbReference>
<gene>
    <name evidence="2" type="ORF">FHS37_004828</name>
</gene>
<proteinExistence type="predicted"/>
<dbReference type="AlphaFoldDB" id="A0A7W7PT20"/>
<organism evidence="2 3">
    <name type="scientific">Streptomyces griseomycini</name>
    <dbReference type="NCBI Taxonomy" id="66895"/>
    <lineage>
        <taxon>Bacteria</taxon>
        <taxon>Bacillati</taxon>
        <taxon>Actinomycetota</taxon>
        <taxon>Actinomycetes</taxon>
        <taxon>Kitasatosporales</taxon>
        <taxon>Streptomycetaceae</taxon>
        <taxon>Streptomyces</taxon>
    </lineage>
</organism>